<dbReference type="OrthoDB" id="7573292at2"/>
<dbReference type="RefSeq" id="WP_042458071.1">
    <property type="nucleotide sequence ID" value="NZ_BBPN01000050.1"/>
</dbReference>
<dbReference type="Proteomes" id="UP000183015">
    <property type="component" value="Unassembled WGS sequence"/>
</dbReference>
<name>A0A1H7ZP93_STRJI</name>
<evidence type="ECO:0000313" key="1">
    <source>
        <dbReference type="EMBL" id="SEM60091.1"/>
    </source>
</evidence>
<sequence>MTEPTRCTSCDAQELEPGFLDDPRGSGATRWIAGVLQRGPLGGARRMGRRRREIHAFRCTSCGHLELFALQEWA</sequence>
<evidence type="ECO:0000313" key="2">
    <source>
        <dbReference type="Proteomes" id="UP000183015"/>
    </source>
</evidence>
<proteinExistence type="predicted"/>
<dbReference type="EMBL" id="FOAZ01000036">
    <property type="protein sequence ID" value="SEM60091.1"/>
    <property type="molecule type" value="Genomic_DNA"/>
</dbReference>
<protein>
    <submittedName>
        <fullName evidence="1">Uncharacterized protein</fullName>
    </submittedName>
</protein>
<dbReference type="STRING" id="235985.SAMN05414137_13659"/>
<dbReference type="AlphaFoldDB" id="A0A1H7ZP93"/>
<organism evidence="1 2">
    <name type="scientific">Streptacidiphilus jiangxiensis</name>
    <dbReference type="NCBI Taxonomy" id="235985"/>
    <lineage>
        <taxon>Bacteria</taxon>
        <taxon>Bacillati</taxon>
        <taxon>Actinomycetota</taxon>
        <taxon>Actinomycetes</taxon>
        <taxon>Kitasatosporales</taxon>
        <taxon>Streptomycetaceae</taxon>
        <taxon>Streptacidiphilus</taxon>
    </lineage>
</organism>
<reference evidence="2" key="1">
    <citation type="submission" date="2016-10" db="EMBL/GenBank/DDBJ databases">
        <authorList>
            <person name="Varghese N."/>
        </authorList>
    </citation>
    <scope>NUCLEOTIDE SEQUENCE [LARGE SCALE GENOMIC DNA]</scope>
    <source>
        <strain evidence="2">DSM 45096 / BCRC 16803 / CGMCC 4.1857 / CIP 109030 / JCM 12277 / KCTC 19219 / NBRC 100920 / 33214</strain>
    </source>
</reference>
<dbReference type="eggNOG" id="ENOG5033EY7">
    <property type="taxonomic scope" value="Bacteria"/>
</dbReference>
<accession>A0A1H7ZP93</accession>
<gene>
    <name evidence="1" type="ORF">SAMN05414137_13659</name>
</gene>
<keyword evidence="2" id="KW-1185">Reference proteome</keyword>